<sequence length="86" mass="10019">MNRRKWPGHLLHLNPALESRPIFLHRNTRKKQERDGERIWDFAKKLEATTSGSEEELIRRINELEARDKATEATTGGERVSLPNSK</sequence>
<protein>
    <submittedName>
        <fullName evidence="1">Uncharacterized protein</fullName>
    </submittedName>
</protein>
<name>A0AAV5L5Q6_9ROSI</name>
<dbReference type="EMBL" id="BPVZ01000094">
    <property type="protein sequence ID" value="GKV32112.1"/>
    <property type="molecule type" value="Genomic_DNA"/>
</dbReference>
<keyword evidence="2" id="KW-1185">Reference proteome</keyword>
<accession>A0AAV5L5Q6</accession>
<proteinExistence type="predicted"/>
<comment type="caution">
    <text evidence="1">The sequence shown here is derived from an EMBL/GenBank/DDBJ whole genome shotgun (WGS) entry which is preliminary data.</text>
</comment>
<gene>
    <name evidence="1" type="ORF">SLEP1_g40741</name>
</gene>
<reference evidence="1 2" key="1">
    <citation type="journal article" date="2021" name="Commun. Biol.">
        <title>The genome of Shorea leprosula (Dipterocarpaceae) highlights the ecological relevance of drought in aseasonal tropical rainforests.</title>
        <authorList>
            <person name="Ng K.K.S."/>
            <person name="Kobayashi M.J."/>
            <person name="Fawcett J.A."/>
            <person name="Hatakeyama M."/>
            <person name="Paape T."/>
            <person name="Ng C.H."/>
            <person name="Ang C.C."/>
            <person name="Tnah L.H."/>
            <person name="Lee C.T."/>
            <person name="Nishiyama T."/>
            <person name="Sese J."/>
            <person name="O'Brien M.J."/>
            <person name="Copetti D."/>
            <person name="Mohd Noor M.I."/>
            <person name="Ong R.C."/>
            <person name="Putra M."/>
            <person name="Sireger I.Z."/>
            <person name="Indrioko S."/>
            <person name="Kosugi Y."/>
            <person name="Izuno A."/>
            <person name="Isagi Y."/>
            <person name="Lee S.L."/>
            <person name="Shimizu K.K."/>
        </authorList>
    </citation>
    <scope>NUCLEOTIDE SEQUENCE [LARGE SCALE GENOMIC DNA]</scope>
    <source>
        <strain evidence="1">214</strain>
    </source>
</reference>
<dbReference type="AlphaFoldDB" id="A0AAV5L5Q6"/>
<evidence type="ECO:0000313" key="1">
    <source>
        <dbReference type="EMBL" id="GKV32112.1"/>
    </source>
</evidence>
<evidence type="ECO:0000313" key="2">
    <source>
        <dbReference type="Proteomes" id="UP001054252"/>
    </source>
</evidence>
<dbReference type="Proteomes" id="UP001054252">
    <property type="component" value="Unassembled WGS sequence"/>
</dbReference>
<organism evidence="1 2">
    <name type="scientific">Rubroshorea leprosula</name>
    <dbReference type="NCBI Taxonomy" id="152421"/>
    <lineage>
        <taxon>Eukaryota</taxon>
        <taxon>Viridiplantae</taxon>
        <taxon>Streptophyta</taxon>
        <taxon>Embryophyta</taxon>
        <taxon>Tracheophyta</taxon>
        <taxon>Spermatophyta</taxon>
        <taxon>Magnoliopsida</taxon>
        <taxon>eudicotyledons</taxon>
        <taxon>Gunneridae</taxon>
        <taxon>Pentapetalae</taxon>
        <taxon>rosids</taxon>
        <taxon>malvids</taxon>
        <taxon>Malvales</taxon>
        <taxon>Dipterocarpaceae</taxon>
        <taxon>Rubroshorea</taxon>
    </lineage>
</organism>